<dbReference type="SUPFAM" id="SSF46785">
    <property type="entry name" value="Winged helix' DNA-binding domain"/>
    <property type="match status" value="2"/>
</dbReference>
<dbReference type="RefSeq" id="WP_131943063.1">
    <property type="nucleotide sequence ID" value="NZ_SMJW01000171.1"/>
</dbReference>
<dbReference type="GO" id="GO:0003700">
    <property type="term" value="F:DNA-binding transcription factor activity"/>
    <property type="evidence" value="ECO:0007669"/>
    <property type="project" value="InterPro"/>
</dbReference>
<evidence type="ECO:0000256" key="2">
    <source>
        <dbReference type="ARBA" id="ARBA00023125"/>
    </source>
</evidence>
<comment type="caution">
    <text evidence="5">The sequence shown here is derived from an EMBL/GenBank/DDBJ whole genome shotgun (WGS) entry which is preliminary data.</text>
</comment>
<evidence type="ECO:0000259" key="4">
    <source>
        <dbReference type="PROSITE" id="PS50949"/>
    </source>
</evidence>
<dbReference type="InterPro" id="IPR000524">
    <property type="entry name" value="Tscrpt_reg_HTH_GntR"/>
</dbReference>
<dbReference type="PANTHER" id="PTHR44846:SF17">
    <property type="entry name" value="GNTR-FAMILY TRANSCRIPTIONAL REGULATOR"/>
    <property type="match status" value="1"/>
</dbReference>
<dbReference type="PANTHER" id="PTHR44846">
    <property type="entry name" value="MANNOSYL-D-GLYCERATE TRANSPORT/METABOLISM SYSTEM REPRESSOR MNGR-RELATED"/>
    <property type="match status" value="1"/>
</dbReference>
<dbReference type="InterPro" id="IPR036388">
    <property type="entry name" value="WH-like_DNA-bd_sf"/>
</dbReference>
<dbReference type="PRINTS" id="PR00035">
    <property type="entry name" value="HTHGNTR"/>
</dbReference>
<accession>A0A4R4NQL6</accession>
<dbReference type="EMBL" id="SMJW01000171">
    <property type="protein sequence ID" value="TDC11625.1"/>
    <property type="molecule type" value="Genomic_DNA"/>
</dbReference>
<feature type="domain" description="HTH gntR-type" evidence="4">
    <location>
        <begin position="80"/>
        <end position="148"/>
    </location>
</feature>
<dbReference type="GO" id="GO:0003677">
    <property type="term" value="F:DNA binding"/>
    <property type="evidence" value="ECO:0007669"/>
    <property type="project" value="UniProtKB-KW"/>
</dbReference>
<dbReference type="InterPro" id="IPR050679">
    <property type="entry name" value="Bact_HTH_transcr_reg"/>
</dbReference>
<dbReference type="OrthoDB" id="3532720at2"/>
<evidence type="ECO:0000313" key="6">
    <source>
        <dbReference type="Proteomes" id="UP000295431"/>
    </source>
</evidence>
<organism evidence="5 6">
    <name type="scientific">Actinomadura bangladeshensis</name>
    <dbReference type="NCBI Taxonomy" id="453573"/>
    <lineage>
        <taxon>Bacteria</taxon>
        <taxon>Bacillati</taxon>
        <taxon>Actinomycetota</taxon>
        <taxon>Actinomycetes</taxon>
        <taxon>Streptosporangiales</taxon>
        <taxon>Thermomonosporaceae</taxon>
        <taxon>Actinomadura</taxon>
    </lineage>
</organism>
<dbReference type="Pfam" id="PF00392">
    <property type="entry name" value="GntR"/>
    <property type="match status" value="2"/>
</dbReference>
<reference evidence="5 6" key="1">
    <citation type="submission" date="2019-03" db="EMBL/GenBank/DDBJ databases">
        <title>Draft genome sequences of novel Actinobacteria.</title>
        <authorList>
            <person name="Sahin N."/>
            <person name="Ay H."/>
            <person name="Saygin H."/>
        </authorList>
    </citation>
    <scope>NUCLEOTIDE SEQUENCE [LARGE SCALE GENOMIC DNA]</scope>
    <source>
        <strain evidence="5 6">DSM 45347</strain>
    </source>
</reference>
<dbReference type="SMART" id="SM00345">
    <property type="entry name" value="HTH_GNTR"/>
    <property type="match status" value="2"/>
</dbReference>
<proteinExistence type="predicted"/>
<dbReference type="AlphaFoldDB" id="A0A4R4NQL6"/>
<keyword evidence="2" id="KW-0238">DNA-binding</keyword>
<gene>
    <name evidence="5" type="ORF">E1284_27575</name>
</gene>
<keyword evidence="6" id="KW-1185">Reference proteome</keyword>
<protein>
    <submittedName>
        <fullName evidence="5">GntR family transcriptional regulator</fullName>
    </submittedName>
</protein>
<dbReference type="GO" id="GO:0045892">
    <property type="term" value="P:negative regulation of DNA-templated transcription"/>
    <property type="evidence" value="ECO:0007669"/>
    <property type="project" value="TreeGrafter"/>
</dbReference>
<dbReference type="Proteomes" id="UP000295431">
    <property type="component" value="Unassembled WGS sequence"/>
</dbReference>
<dbReference type="CDD" id="cd07377">
    <property type="entry name" value="WHTH_GntR"/>
    <property type="match status" value="2"/>
</dbReference>
<feature type="domain" description="HTH gntR-type" evidence="4">
    <location>
        <begin position="6"/>
        <end position="74"/>
    </location>
</feature>
<keyword evidence="3" id="KW-0804">Transcription</keyword>
<dbReference type="InterPro" id="IPR036390">
    <property type="entry name" value="WH_DNA-bd_sf"/>
</dbReference>
<keyword evidence="1" id="KW-0805">Transcription regulation</keyword>
<evidence type="ECO:0000256" key="3">
    <source>
        <dbReference type="ARBA" id="ARBA00023163"/>
    </source>
</evidence>
<evidence type="ECO:0000313" key="5">
    <source>
        <dbReference type="EMBL" id="TDC11625.1"/>
    </source>
</evidence>
<dbReference type="Gene3D" id="1.10.10.10">
    <property type="entry name" value="Winged helix-like DNA-binding domain superfamily/Winged helix DNA-binding domain"/>
    <property type="match status" value="2"/>
</dbReference>
<evidence type="ECO:0000256" key="1">
    <source>
        <dbReference type="ARBA" id="ARBA00023015"/>
    </source>
</evidence>
<sequence length="150" mass="16405">MTRASGVAYRKIAEVLRGRIADGTYPAGVRLPGEHELSREFAVARDTVRRALRVLQDEGLITVVTGLGRFVQSVPADSVRPTYERIAADLRALIENGSLSVGSVLPSEARLCERYGVARLTARRALEQLEAAGLVECVHGRGRFVLPRRP</sequence>
<dbReference type="PROSITE" id="PS50949">
    <property type="entry name" value="HTH_GNTR"/>
    <property type="match status" value="2"/>
</dbReference>
<name>A0A4R4NQL6_9ACTN</name>